<evidence type="ECO:0000313" key="14">
    <source>
        <dbReference type="Proteomes" id="UP001552427"/>
    </source>
</evidence>
<comment type="function">
    <text evidence="9 10">The central subunit of the protein translocation channel SecYEG. Consists of two halves formed by TMs 1-5 and 6-10. These two domains form a lateral gate at the front which open onto the bilayer between TMs 2 and 7, and are clamped together by SecE at the back. The channel is closed by both a pore ring composed of hydrophobic SecY resides and a short helix (helix 2A) on the extracellular side of the membrane which forms a plug. The plug probably moves laterally to allow the channel to open. The ring and the pore may move independently.</text>
</comment>
<reference evidence="13 14" key="1">
    <citation type="submission" date="2024-06" db="EMBL/GenBank/DDBJ databases">
        <title>The Natural Products Discovery Center: Release of the First 8490 Sequenced Strains for Exploring Actinobacteria Biosynthetic Diversity.</title>
        <authorList>
            <person name="Kalkreuter E."/>
            <person name="Kautsar S.A."/>
            <person name="Yang D."/>
            <person name="Bader C.D."/>
            <person name="Teijaro C.N."/>
            <person name="Fluegel L."/>
            <person name="Davis C.M."/>
            <person name="Simpson J.R."/>
            <person name="Lauterbach L."/>
            <person name="Steele A.D."/>
            <person name="Gui C."/>
            <person name="Meng S."/>
            <person name="Li G."/>
            <person name="Viehrig K."/>
            <person name="Ye F."/>
            <person name="Su P."/>
            <person name="Kiefer A.F."/>
            <person name="Nichols A."/>
            <person name="Cepeda A.J."/>
            <person name="Yan W."/>
            <person name="Fan B."/>
            <person name="Jiang Y."/>
            <person name="Adhikari A."/>
            <person name="Zheng C.-J."/>
            <person name="Schuster L."/>
            <person name="Cowan T.M."/>
            <person name="Smanski M.J."/>
            <person name="Chevrette M.G."/>
            <person name="De Carvalho L.P.S."/>
            <person name="Shen B."/>
        </authorList>
    </citation>
    <scope>NUCLEOTIDE SEQUENCE [LARGE SCALE GENOMIC DNA]</scope>
    <source>
        <strain evidence="13 14">NPDC049574</strain>
    </source>
</reference>
<comment type="similarity">
    <text evidence="2 9 12">Belongs to the SecY/SEC61-alpha family.</text>
</comment>
<keyword evidence="3 9" id="KW-0813">Transport</keyword>
<keyword evidence="6 9" id="KW-1133">Transmembrane helix</keyword>
<comment type="caution">
    <text evidence="13">The sequence shown here is derived from an EMBL/GenBank/DDBJ whole genome shotgun (WGS) entry which is preliminary data.</text>
</comment>
<dbReference type="Pfam" id="PF00344">
    <property type="entry name" value="SecY"/>
    <property type="match status" value="1"/>
</dbReference>
<dbReference type="InterPro" id="IPR023201">
    <property type="entry name" value="SecY_dom_sf"/>
</dbReference>
<dbReference type="PROSITE" id="PS00756">
    <property type="entry name" value="SECY_2"/>
    <property type="match status" value="1"/>
</dbReference>
<dbReference type="NCBIfam" id="TIGR00967">
    <property type="entry name" value="3a0501s007"/>
    <property type="match status" value="1"/>
</dbReference>
<proteinExistence type="inferred from homology"/>
<dbReference type="SUPFAM" id="SSF103491">
    <property type="entry name" value="Preprotein translocase SecY subunit"/>
    <property type="match status" value="1"/>
</dbReference>
<accession>A0ABV3GZ65</accession>
<feature type="transmembrane region" description="Helical" evidence="9">
    <location>
        <begin position="305"/>
        <end position="324"/>
    </location>
</feature>
<dbReference type="InterPro" id="IPR002208">
    <property type="entry name" value="SecY/SEC61-alpha"/>
</dbReference>
<comment type="subunit">
    <text evidence="9">Component of the Sec protein translocase complex. Heterotrimer consisting of SecY, SecE and SecG subunits. The heterotrimers can form oligomers, although 1 heterotrimer is thought to be able to translocate proteins. Interacts with the ribosome. Interacts with SecDF, and other proteins may be involved. Interacts with SecA.</text>
</comment>
<dbReference type="PRINTS" id="PR00303">
    <property type="entry name" value="SECYTRNLCASE"/>
</dbReference>
<dbReference type="HAMAP" id="MF_01465">
    <property type="entry name" value="SecY"/>
    <property type="match status" value="1"/>
</dbReference>
<evidence type="ECO:0000256" key="5">
    <source>
        <dbReference type="ARBA" id="ARBA00022927"/>
    </source>
</evidence>
<evidence type="ECO:0000256" key="1">
    <source>
        <dbReference type="ARBA" id="ARBA00004141"/>
    </source>
</evidence>
<keyword evidence="5 9" id="KW-0653">Protein transport</keyword>
<comment type="caution">
    <text evidence="9">Lacks conserved residue(s) required for the propagation of feature annotation.</text>
</comment>
<dbReference type="InterPro" id="IPR026593">
    <property type="entry name" value="SecY"/>
</dbReference>
<protein>
    <recommendedName>
        <fullName evidence="9 10">Protein translocase subunit SecY</fullName>
    </recommendedName>
</protein>
<dbReference type="PANTHER" id="PTHR10906">
    <property type="entry name" value="SECY/SEC61-ALPHA FAMILY MEMBER"/>
    <property type="match status" value="1"/>
</dbReference>
<gene>
    <name evidence="9 13" type="primary">secY</name>
    <name evidence="13" type="ORF">AB0K40_08025</name>
</gene>
<dbReference type="RefSeq" id="WP_364446279.1">
    <property type="nucleotide sequence ID" value="NZ_JBFARM010000002.1"/>
</dbReference>
<dbReference type="InterPro" id="IPR030659">
    <property type="entry name" value="SecY_CS"/>
</dbReference>
<evidence type="ECO:0000256" key="2">
    <source>
        <dbReference type="ARBA" id="ARBA00005751"/>
    </source>
</evidence>
<evidence type="ECO:0000256" key="6">
    <source>
        <dbReference type="ARBA" id="ARBA00022989"/>
    </source>
</evidence>
<evidence type="ECO:0000256" key="12">
    <source>
        <dbReference type="RuleBase" id="RU004349"/>
    </source>
</evidence>
<sequence>MLTVFARAFRIPELRRKLLFTLAIVALFRLGQVVPAPGVDVAVVRACAGSASGGLFDLAQMLSGGAMLQLSVFALGVMPYVTASIVMQLLAVVVPRLEALRKEGQNGQARITQYTRYLTVALAVLNAGTVVALARGGGLLPGCPRPLLRDDGLLPSAVLVVTMVAGACVVMWLGELITGRGVGNGMSLLMFTQVVAVFPGYMSKIFVLTPAGAVVMVVAGLFLVAAVIFVEQAQRRVPIRYARPVGRRAYGGGGSYIPLKVNQAGIVPVIFTSSLLYLPALASPLLGDGAQGWVERNLAAGAHPLYMSVYALLVAAFAYFYVSITFNPDEVADGIRRHGGFVPGLRPGKPTARHLAYVLSRLTAPGAVYLAVLALLPLVAFAILRDPGTQQNFPFGGTSVLIMVGVGLETVKQIEAQLQQRDYEGFLRKPVKPVKPAAA</sequence>
<keyword evidence="4 9" id="KW-0812">Transmembrane</keyword>
<keyword evidence="14" id="KW-1185">Reference proteome</keyword>
<feature type="transmembrane region" description="Helical" evidence="9">
    <location>
        <begin position="208"/>
        <end position="230"/>
    </location>
</feature>
<evidence type="ECO:0000256" key="3">
    <source>
        <dbReference type="ARBA" id="ARBA00022448"/>
    </source>
</evidence>
<evidence type="ECO:0000256" key="11">
    <source>
        <dbReference type="RuleBase" id="RU003484"/>
    </source>
</evidence>
<feature type="transmembrane region" description="Helical" evidence="9">
    <location>
        <begin position="366"/>
        <end position="384"/>
    </location>
</feature>
<dbReference type="Gene3D" id="1.10.3370.10">
    <property type="entry name" value="SecY subunit domain"/>
    <property type="match status" value="1"/>
</dbReference>
<dbReference type="EMBL" id="JBFARM010000002">
    <property type="protein sequence ID" value="MEV4285440.1"/>
    <property type="molecule type" value="Genomic_DNA"/>
</dbReference>
<keyword evidence="8 9" id="KW-0472">Membrane</keyword>
<keyword evidence="7 9" id="KW-0811">Translocation</keyword>
<name>A0ABV3GZ65_9ACTN</name>
<evidence type="ECO:0000313" key="13">
    <source>
        <dbReference type="EMBL" id="MEV4285440.1"/>
    </source>
</evidence>
<dbReference type="PROSITE" id="PS00755">
    <property type="entry name" value="SECY_1"/>
    <property type="match status" value="1"/>
</dbReference>
<evidence type="ECO:0000256" key="8">
    <source>
        <dbReference type="ARBA" id="ARBA00023136"/>
    </source>
</evidence>
<dbReference type="PIRSF" id="PIRSF004557">
    <property type="entry name" value="SecY"/>
    <property type="match status" value="1"/>
</dbReference>
<feature type="transmembrane region" description="Helical" evidence="9">
    <location>
        <begin position="185"/>
        <end position="202"/>
    </location>
</feature>
<feature type="transmembrane region" description="Helical" evidence="9">
    <location>
        <begin position="114"/>
        <end position="133"/>
    </location>
</feature>
<organism evidence="13 14">
    <name type="scientific">Nonomuraea bangladeshensis</name>
    <dbReference type="NCBI Taxonomy" id="404385"/>
    <lineage>
        <taxon>Bacteria</taxon>
        <taxon>Bacillati</taxon>
        <taxon>Actinomycetota</taxon>
        <taxon>Actinomycetes</taxon>
        <taxon>Streptosporangiales</taxon>
        <taxon>Streptosporangiaceae</taxon>
        <taxon>Nonomuraea</taxon>
    </lineage>
</organism>
<keyword evidence="9" id="KW-1003">Cell membrane</keyword>
<comment type="subcellular location">
    <subcellularLocation>
        <location evidence="9">Cell membrane</location>
        <topology evidence="9">Multi-pass membrane protein</topology>
    </subcellularLocation>
    <subcellularLocation>
        <location evidence="1 11">Membrane</location>
        <topology evidence="1 11">Multi-pass membrane protein</topology>
    </subcellularLocation>
</comment>
<evidence type="ECO:0000256" key="4">
    <source>
        <dbReference type="ARBA" id="ARBA00022692"/>
    </source>
</evidence>
<feature type="transmembrane region" description="Helical" evidence="9">
    <location>
        <begin position="70"/>
        <end position="94"/>
    </location>
</feature>
<dbReference type="Proteomes" id="UP001552427">
    <property type="component" value="Unassembled WGS sequence"/>
</dbReference>
<feature type="transmembrane region" description="Helical" evidence="9">
    <location>
        <begin position="153"/>
        <end position="173"/>
    </location>
</feature>
<evidence type="ECO:0000256" key="7">
    <source>
        <dbReference type="ARBA" id="ARBA00023010"/>
    </source>
</evidence>
<evidence type="ECO:0000256" key="9">
    <source>
        <dbReference type="HAMAP-Rule" id="MF_01465"/>
    </source>
</evidence>
<evidence type="ECO:0000256" key="10">
    <source>
        <dbReference type="RuleBase" id="RU000537"/>
    </source>
</evidence>